<organism evidence="1 2">
    <name type="scientific">Segatella copri</name>
    <dbReference type="NCBI Taxonomy" id="165179"/>
    <lineage>
        <taxon>Bacteria</taxon>
        <taxon>Pseudomonadati</taxon>
        <taxon>Bacteroidota</taxon>
        <taxon>Bacteroidia</taxon>
        <taxon>Bacteroidales</taxon>
        <taxon>Prevotellaceae</taxon>
        <taxon>Segatella</taxon>
    </lineage>
</organism>
<protein>
    <submittedName>
        <fullName evidence="1">Uncharacterized protein</fullName>
    </submittedName>
</protein>
<name>A0A5P0XZB5_9BACT</name>
<evidence type="ECO:0000313" key="2">
    <source>
        <dbReference type="Proteomes" id="UP000390763"/>
    </source>
</evidence>
<sequence length="345" mass="40507">MIRSDKLIDKLVADLHFHHYLEIIGDDLYGENRNVVVSNSKKEVIENYIDDVFIDFFFRTQNFSPLVIPRKFLENGEENNQGYNSEIILQLNKHHDRCVFVKYMSRIFTVNSLLAKEYADNYFVKSFLHLSRNYGPFWKVVVLMPNTPLGYEYDAYLSSLYGYRQSQSKPQFRAKEIEAFNKFYQGNWGSFNYNGLTAYGLLLMERRYGDYQKIKDSHLFGEYTLEDVLLLYALLVDKFVLTDNNITGFLAKFLSTNNMVLKMFAEFETANQDARLIESYICQRDLYLRFISPVKSKAVTYKIFGGGANQRVELQFFNQDVVISECNGNTLPLPFYYHRDINLID</sequence>
<gene>
    <name evidence="1" type="ORF">F7D62_13330</name>
</gene>
<accession>A0A5P0XZB5</accession>
<reference evidence="2" key="1">
    <citation type="submission" date="2019-09" db="EMBL/GenBank/DDBJ databases">
        <title>Distinct polysaccharide growth profiles of human intestinal Prevotella copri isolates.</title>
        <authorList>
            <person name="Fehlner-Peach H."/>
            <person name="Magnabosco C."/>
            <person name="Raghavan V."/>
            <person name="Scher J.U."/>
            <person name="Tett A."/>
            <person name="Cox L.M."/>
            <person name="Gottsegen C."/>
            <person name="Watters A."/>
            <person name="Wiltshire- Gordon J.D."/>
            <person name="Segata N."/>
            <person name="Bonneau R."/>
            <person name="Littman D.R."/>
        </authorList>
    </citation>
    <scope>NUCLEOTIDE SEQUENCE [LARGE SCALE GENOMIC DNA]</scope>
    <source>
        <strain evidence="2">iAK279</strain>
    </source>
</reference>
<dbReference type="Proteomes" id="UP000390763">
    <property type="component" value="Unassembled WGS sequence"/>
</dbReference>
<comment type="caution">
    <text evidence="1">The sequence shown here is derived from an EMBL/GenBank/DDBJ whole genome shotgun (WGS) entry which is preliminary data.</text>
</comment>
<dbReference type="AlphaFoldDB" id="A0A5P0XZB5"/>
<dbReference type="RefSeq" id="WP_153073097.1">
    <property type="nucleotide sequence ID" value="NZ_JADYTV010000017.1"/>
</dbReference>
<evidence type="ECO:0000313" key="1">
    <source>
        <dbReference type="EMBL" id="MQO05055.1"/>
    </source>
</evidence>
<proteinExistence type="predicted"/>
<dbReference type="EMBL" id="VZBT01000101">
    <property type="protein sequence ID" value="MQO05055.1"/>
    <property type="molecule type" value="Genomic_DNA"/>
</dbReference>